<evidence type="ECO:0000313" key="7">
    <source>
        <dbReference type="EMBL" id="GJT26798.1"/>
    </source>
</evidence>
<organism evidence="7 8">
    <name type="scientific">Tanacetum coccineum</name>
    <dbReference type="NCBI Taxonomy" id="301880"/>
    <lineage>
        <taxon>Eukaryota</taxon>
        <taxon>Viridiplantae</taxon>
        <taxon>Streptophyta</taxon>
        <taxon>Embryophyta</taxon>
        <taxon>Tracheophyta</taxon>
        <taxon>Spermatophyta</taxon>
        <taxon>Magnoliopsida</taxon>
        <taxon>eudicotyledons</taxon>
        <taxon>Gunneridae</taxon>
        <taxon>Pentapetalae</taxon>
        <taxon>asterids</taxon>
        <taxon>campanulids</taxon>
        <taxon>Asterales</taxon>
        <taxon>Asteraceae</taxon>
        <taxon>Asteroideae</taxon>
        <taxon>Anthemideae</taxon>
        <taxon>Anthemidinae</taxon>
        <taxon>Tanacetum</taxon>
    </lineage>
</organism>
<keyword evidence="2" id="KW-0805">Transcription regulation</keyword>
<keyword evidence="3" id="KW-0804">Transcription</keyword>
<dbReference type="PROSITE" id="PS50110">
    <property type="entry name" value="RESPONSE_REGULATORY"/>
    <property type="match status" value="1"/>
</dbReference>
<dbReference type="InterPro" id="IPR001789">
    <property type="entry name" value="Sig_transdc_resp-reg_receiver"/>
</dbReference>
<accession>A0ABQ5CJ67</accession>
<evidence type="ECO:0000256" key="2">
    <source>
        <dbReference type="ARBA" id="ARBA00023015"/>
    </source>
</evidence>
<dbReference type="Proteomes" id="UP001151760">
    <property type="component" value="Unassembled WGS sequence"/>
</dbReference>
<protein>
    <submittedName>
        <fullName evidence="7">RNA-directed DNA polymerase, eukaryota</fullName>
    </submittedName>
</protein>
<dbReference type="InterPro" id="IPR045279">
    <property type="entry name" value="ARR-like"/>
</dbReference>
<dbReference type="GO" id="GO:0003964">
    <property type="term" value="F:RNA-directed DNA polymerase activity"/>
    <property type="evidence" value="ECO:0007669"/>
    <property type="project" value="UniProtKB-KW"/>
</dbReference>
<evidence type="ECO:0000256" key="3">
    <source>
        <dbReference type="ARBA" id="ARBA00023163"/>
    </source>
</evidence>
<feature type="transmembrane region" description="Helical" evidence="5">
    <location>
        <begin position="275"/>
        <end position="294"/>
    </location>
</feature>
<keyword evidence="5" id="KW-0812">Transmembrane</keyword>
<evidence type="ECO:0000313" key="8">
    <source>
        <dbReference type="Proteomes" id="UP001151760"/>
    </source>
</evidence>
<keyword evidence="1" id="KW-0902">Two-component regulatory system</keyword>
<proteinExistence type="predicted"/>
<dbReference type="Gene3D" id="3.40.50.2300">
    <property type="match status" value="1"/>
</dbReference>
<dbReference type="PANTHER" id="PTHR43874">
    <property type="entry name" value="TWO-COMPONENT RESPONSE REGULATOR"/>
    <property type="match status" value="1"/>
</dbReference>
<evidence type="ECO:0000259" key="6">
    <source>
        <dbReference type="PROSITE" id="PS50110"/>
    </source>
</evidence>
<dbReference type="InterPro" id="IPR026960">
    <property type="entry name" value="RVT-Znf"/>
</dbReference>
<keyword evidence="5" id="KW-0472">Membrane</keyword>
<evidence type="ECO:0000256" key="1">
    <source>
        <dbReference type="ARBA" id="ARBA00023012"/>
    </source>
</evidence>
<keyword evidence="7" id="KW-0808">Transferase</keyword>
<name>A0ABQ5CJ67_9ASTR</name>
<dbReference type="Pfam" id="PF13966">
    <property type="entry name" value="zf-RVT"/>
    <property type="match status" value="1"/>
</dbReference>
<dbReference type="PANTHER" id="PTHR43874:SF99">
    <property type="entry name" value="TWO-COMPONENT RESPONSE REGULATOR ARR16"/>
    <property type="match status" value="1"/>
</dbReference>
<feature type="domain" description="Response regulatory" evidence="6">
    <location>
        <begin position="10"/>
        <end position="141"/>
    </location>
</feature>
<dbReference type="SMART" id="SM00448">
    <property type="entry name" value="REC"/>
    <property type="match status" value="1"/>
</dbReference>
<keyword evidence="5" id="KW-1133">Transmembrane helix</keyword>
<evidence type="ECO:0000256" key="4">
    <source>
        <dbReference type="PROSITE-ProRule" id="PRU00169"/>
    </source>
</evidence>
<keyword evidence="8" id="KW-1185">Reference proteome</keyword>
<sequence length="326" mass="36638">MECYEDDVPHVLAVDDNLVDRKLVERLLKSSSCRVTTAENGMRALEYLGLRDNHQQNGFNGKGSKVNMIITDYCMPGMTGYELLQKIKMLRKGGTNVHVEAVEVSRCEEAETSTNYHKNFAEKLDAPISALSFRREVRGGIEQQQWSKLVELVGSVSLSSSPDRWFCDLSGDGVFTVKVVRNFLDDMLLPSHPVVTSWTKFIPIKVNIFAWRARRDCLPTRYNLSRRGVVLDSIVCPICGGIWIGWRFLPLRIGMFGSPQSVYRLLLNLCWKESLALLGGGFGRFAIGLFLITLLPGGRWSLMKLFRILLIGFPIDVIGLSLGLFG</sequence>
<keyword evidence="4" id="KW-0597">Phosphoprotein</keyword>
<comment type="caution">
    <text evidence="7">The sequence shown here is derived from an EMBL/GenBank/DDBJ whole genome shotgun (WGS) entry which is preliminary data.</text>
</comment>
<feature type="transmembrane region" description="Helical" evidence="5">
    <location>
        <begin position="306"/>
        <end position="325"/>
    </location>
</feature>
<feature type="modified residue" description="4-aspartylphosphate" evidence="4">
    <location>
        <position position="72"/>
    </location>
</feature>
<reference evidence="7" key="1">
    <citation type="journal article" date="2022" name="Int. J. Mol. Sci.">
        <title>Draft Genome of Tanacetum Coccineum: Genomic Comparison of Closely Related Tanacetum-Family Plants.</title>
        <authorList>
            <person name="Yamashiro T."/>
            <person name="Shiraishi A."/>
            <person name="Nakayama K."/>
            <person name="Satake H."/>
        </authorList>
    </citation>
    <scope>NUCLEOTIDE SEQUENCE</scope>
</reference>
<reference evidence="7" key="2">
    <citation type="submission" date="2022-01" db="EMBL/GenBank/DDBJ databases">
        <authorList>
            <person name="Yamashiro T."/>
            <person name="Shiraishi A."/>
            <person name="Satake H."/>
            <person name="Nakayama K."/>
        </authorList>
    </citation>
    <scope>NUCLEOTIDE SEQUENCE</scope>
</reference>
<dbReference type="InterPro" id="IPR011006">
    <property type="entry name" value="CheY-like_superfamily"/>
</dbReference>
<keyword evidence="7" id="KW-0548">Nucleotidyltransferase</keyword>
<evidence type="ECO:0000256" key="5">
    <source>
        <dbReference type="SAM" id="Phobius"/>
    </source>
</evidence>
<dbReference type="Pfam" id="PF00072">
    <property type="entry name" value="Response_reg"/>
    <property type="match status" value="1"/>
</dbReference>
<dbReference type="SUPFAM" id="SSF52172">
    <property type="entry name" value="CheY-like"/>
    <property type="match status" value="1"/>
</dbReference>
<gene>
    <name evidence="7" type="ORF">Tco_0907073</name>
</gene>
<keyword evidence="7" id="KW-0695">RNA-directed DNA polymerase</keyword>
<dbReference type="EMBL" id="BQNB010014323">
    <property type="protein sequence ID" value="GJT26798.1"/>
    <property type="molecule type" value="Genomic_DNA"/>
</dbReference>
<feature type="transmembrane region" description="Helical" evidence="5">
    <location>
        <begin position="229"/>
        <end position="249"/>
    </location>
</feature>